<accession>A0A841JWQ3</accession>
<dbReference type="Proteomes" id="UP000538666">
    <property type="component" value="Unassembled WGS sequence"/>
</dbReference>
<keyword evidence="2" id="KW-1185">Reference proteome</keyword>
<dbReference type="PROSITE" id="PS51257">
    <property type="entry name" value="PROKAR_LIPOPROTEIN"/>
    <property type="match status" value="1"/>
</dbReference>
<dbReference type="InterPro" id="IPR015943">
    <property type="entry name" value="WD40/YVTN_repeat-like_dom_sf"/>
</dbReference>
<dbReference type="RefSeq" id="WP_231581287.1">
    <property type="nucleotide sequence ID" value="NZ_JACHEK010000005.1"/>
</dbReference>
<reference evidence="1 2" key="1">
    <citation type="submission" date="2020-08" db="EMBL/GenBank/DDBJ databases">
        <title>Genomic Encyclopedia of Type Strains, Phase IV (KMG-IV): sequencing the most valuable type-strain genomes for metagenomic binning, comparative biology and taxonomic classification.</title>
        <authorList>
            <person name="Goeker M."/>
        </authorList>
    </citation>
    <scope>NUCLEOTIDE SEQUENCE [LARGE SCALE GENOMIC DNA]</scope>
    <source>
        <strain evidence="1 2">DSM 103733</strain>
    </source>
</reference>
<protein>
    <submittedName>
        <fullName evidence="1">YVTN family beta-propeller protein</fullName>
    </submittedName>
</protein>
<dbReference type="InterPro" id="IPR019405">
    <property type="entry name" value="Lactonase_7-beta_prop"/>
</dbReference>
<comment type="caution">
    <text evidence="1">The sequence shown here is derived from an EMBL/GenBank/DDBJ whole genome shotgun (WGS) entry which is preliminary data.</text>
</comment>
<evidence type="ECO:0000313" key="2">
    <source>
        <dbReference type="Proteomes" id="UP000538666"/>
    </source>
</evidence>
<evidence type="ECO:0000313" key="1">
    <source>
        <dbReference type="EMBL" id="MBB6144877.1"/>
    </source>
</evidence>
<gene>
    <name evidence="1" type="ORF">HNQ77_002833</name>
</gene>
<dbReference type="InterPro" id="IPR011964">
    <property type="entry name" value="YVTN_b-propeller_repeat"/>
</dbReference>
<dbReference type="NCBIfam" id="TIGR02276">
    <property type="entry name" value="beta_rpt_yvtn"/>
    <property type="match status" value="2"/>
</dbReference>
<dbReference type="Pfam" id="PF10282">
    <property type="entry name" value="Lactonase"/>
    <property type="match status" value="1"/>
</dbReference>
<dbReference type="EMBL" id="JACHEK010000005">
    <property type="protein sequence ID" value="MBB6144877.1"/>
    <property type="molecule type" value="Genomic_DNA"/>
</dbReference>
<dbReference type="PANTHER" id="PTHR47197:SF3">
    <property type="entry name" value="DIHYDRO-HEME D1 DEHYDROGENASE"/>
    <property type="match status" value="1"/>
</dbReference>
<dbReference type="AlphaFoldDB" id="A0A841JWQ3"/>
<dbReference type="InterPro" id="IPR051200">
    <property type="entry name" value="Host-pathogen_enzymatic-act"/>
</dbReference>
<proteinExistence type="predicted"/>
<dbReference type="PANTHER" id="PTHR47197">
    <property type="entry name" value="PROTEIN NIRF"/>
    <property type="match status" value="1"/>
</dbReference>
<sequence>MAETRNGKHRKRRPFSSRLFIVPLMLPLILSGCRRNHFPQYPADYREYAYVTNSGSNTVSVLDLVNLRQDRVLAVGQEPSGVTVSPVRNEVYVVNAGGTGGNGSVSVIDAEKSRVVATIPVHRRPFSIDVDREGRRGYVANSGSNNVSVIDLENRREIGVIGVGEAPGLARISPDLSTLVVTNRAGGSVSIVDPLKMRVRAVFPGCPQATDAVILPDSSKAFIACSGGHQVMAISLVRPESTNESDHTDHLLAFLDVGKTPVQLAMKPDGGEIFVSNFDSDSISEISTVTNEVGGAYLVGAHPSSAVVSADNSLLWISDFNADSISVYSIDDGRLVKPSVRVGSGPDALAFSSNGFLLLAADATSGDVSVVRTQSYASNGAIRIGTLFTMLPAGKRPSSIAVKSFRAP</sequence>
<dbReference type="SUPFAM" id="SSF51004">
    <property type="entry name" value="C-terminal (heme d1) domain of cytochrome cd1-nitrite reductase"/>
    <property type="match status" value="1"/>
</dbReference>
<organism evidence="1 2">
    <name type="scientific">Silvibacterium bohemicum</name>
    <dbReference type="NCBI Taxonomy" id="1577686"/>
    <lineage>
        <taxon>Bacteria</taxon>
        <taxon>Pseudomonadati</taxon>
        <taxon>Acidobacteriota</taxon>
        <taxon>Terriglobia</taxon>
        <taxon>Terriglobales</taxon>
        <taxon>Acidobacteriaceae</taxon>
        <taxon>Silvibacterium</taxon>
    </lineage>
</organism>
<name>A0A841JWQ3_9BACT</name>
<dbReference type="InterPro" id="IPR011048">
    <property type="entry name" value="Haem_d1_sf"/>
</dbReference>
<dbReference type="Gene3D" id="2.130.10.10">
    <property type="entry name" value="YVTN repeat-like/Quinoprotein amine dehydrogenase"/>
    <property type="match status" value="2"/>
</dbReference>